<dbReference type="PROSITE" id="PS51257">
    <property type="entry name" value="PROKAR_LIPOPROTEIN"/>
    <property type="match status" value="1"/>
</dbReference>
<dbReference type="InterPro" id="IPR006059">
    <property type="entry name" value="SBP"/>
</dbReference>
<evidence type="ECO:0000256" key="2">
    <source>
        <dbReference type="ARBA" id="ARBA00022448"/>
    </source>
</evidence>
<accession>A0AAU3GQ07</accession>
<evidence type="ECO:0000313" key="5">
    <source>
        <dbReference type="EMBL" id="WTY94556.1"/>
    </source>
</evidence>
<sequence>MLRRTAYALLVLALAGTATACGRAAPDPATARSARGPITVWLSNNAQEVQWGERMVAAWNKRHPDQRVTAQQIPAGKTSEEAISASIIAGTSACLVFNTSPAAVPTFQKQNGLVSLSDLPGGDAYIRERGGSLTDQYRSPDGEFYQLPWKSNPVMILYNKKLFEKAGLDAEHPKLATYDQFLDTSRALVRSGAAKAAIWPSPSSDFFQPWYDFYPAFAAQSGGKQLIEDGEPQFDSPAGRQVAAFWRKLYAEKLAPQEAYPGDPMNDGKAAMATVGPWAVAAYKDAVDIGVAPVPTADGAPGKHSFSDEKSAAMFSSCRNRGTAWDLLKFATSTEEDGAFLDTTGQMPMRSDLMTEYAGFFEAKPTYKPFAEQAERVVEVPNVPGSVDIWQAFRDEWTKSVVFGQVSTRTGLRDASSEISDLLNEYGDPS</sequence>
<protein>
    <submittedName>
        <fullName evidence="5">Sugar ABC transporter substrate-binding protein</fullName>
    </submittedName>
</protein>
<dbReference type="GO" id="GO:0042956">
    <property type="term" value="P:maltodextrin transmembrane transport"/>
    <property type="evidence" value="ECO:0007669"/>
    <property type="project" value="TreeGrafter"/>
</dbReference>
<feature type="signal peptide" evidence="4">
    <location>
        <begin position="1"/>
        <end position="20"/>
    </location>
</feature>
<dbReference type="GO" id="GO:0015768">
    <property type="term" value="P:maltose transport"/>
    <property type="evidence" value="ECO:0007669"/>
    <property type="project" value="TreeGrafter"/>
</dbReference>
<feature type="chain" id="PRO_5043457901" evidence="4">
    <location>
        <begin position="21"/>
        <end position="430"/>
    </location>
</feature>
<dbReference type="SUPFAM" id="SSF53850">
    <property type="entry name" value="Periplasmic binding protein-like II"/>
    <property type="match status" value="1"/>
</dbReference>
<comment type="similarity">
    <text evidence="1">Belongs to the bacterial solute-binding protein 1 family.</text>
</comment>
<dbReference type="AlphaFoldDB" id="A0AAU3GQ07"/>
<evidence type="ECO:0000256" key="3">
    <source>
        <dbReference type="ARBA" id="ARBA00022729"/>
    </source>
</evidence>
<dbReference type="CDD" id="cd13585">
    <property type="entry name" value="PBP2_TMBP_like"/>
    <property type="match status" value="1"/>
</dbReference>
<gene>
    <name evidence="5" type="ORF">OG626_06410</name>
</gene>
<keyword evidence="2" id="KW-0813">Transport</keyword>
<organism evidence="5">
    <name type="scientific">Streptomyces sp. NBC_01401</name>
    <dbReference type="NCBI Taxonomy" id="2903854"/>
    <lineage>
        <taxon>Bacteria</taxon>
        <taxon>Bacillati</taxon>
        <taxon>Actinomycetota</taxon>
        <taxon>Actinomycetes</taxon>
        <taxon>Kitasatosporales</taxon>
        <taxon>Streptomycetaceae</taxon>
        <taxon>Streptomyces</taxon>
    </lineage>
</organism>
<dbReference type="GO" id="GO:0055052">
    <property type="term" value="C:ATP-binding cassette (ABC) transporter complex, substrate-binding subunit-containing"/>
    <property type="evidence" value="ECO:0007669"/>
    <property type="project" value="TreeGrafter"/>
</dbReference>
<keyword evidence="3 4" id="KW-0732">Signal</keyword>
<dbReference type="Pfam" id="PF01547">
    <property type="entry name" value="SBP_bac_1"/>
    <property type="match status" value="1"/>
</dbReference>
<reference evidence="5" key="1">
    <citation type="submission" date="2022-10" db="EMBL/GenBank/DDBJ databases">
        <title>The complete genomes of actinobacterial strains from the NBC collection.</title>
        <authorList>
            <person name="Joergensen T.S."/>
            <person name="Alvarez Arevalo M."/>
            <person name="Sterndorff E.B."/>
            <person name="Faurdal D."/>
            <person name="Vuksanovic O."/>
            <person name="Mourched A.-S."/>
            <person name="Charusanti P."/>
            <person name="Shaw S."/>
            <person name="Blin K."/>
            <person name="Weber T."/>
        </authorList>
    </citation>
    <scope>NUCLEOTIDE SEQUENCE</scope>
    <source>
        <strain evidence="5">NBC_01401</strain>
    </source>
</reference>
<evidence type="ECO:0000256" key="1">
    <source>
        <dbReference type="ARBA" id="ARBA00008520"/>
    </source>
</evidence>
<evidence type="ECO:0000256" key="4">
    <source>
        <dbReference type="SAM" id="SignalP"/>
    </source>
</evidence>
<name>A0AAU3GQ07_9ACTN</name>
<dbReference type="Gene3D" id="3.40.190.10">
    <property type="entry name" value="Periplasmic binding protein-like II"/>
    <property type="match status" value="2"/>
</dbReference>
<dbReference type="PANTHER" id="PTHR30061">
    <property type="entry name" value="MALTOSE-BINDING PERIPLASMIC PROTEIN"/>
    <property type="match status" value="1"/>
</dbReference>
<dbReference type="PANTHER" id="PTHR30061:SF50">
    <property type="entry name" value="MALTOSE_MALTODEXTRIN-BINDING PERIPLASMIC PROTEIN"/>
    <property type="match status" value="1"/>
</dbReference>
<dbReference type="EMBL" id="CP109535">
    <property type="protein sequence ID" value="WTY94556.1"/>
    <property type="molecule type" value="Genomic_DNA"/>
</dbReference>
<proteinExistence type="inferred from homology"/>
<dbReference type="GO" id="GO:1901982">
    <property type="term" value="F:maltose binding"/>
    <property type="evidence" value="ECO:0007669"/>
    <property type="project" value="TreeGrafter"/>
</dbReference>